<keyword evidence="1" id="KW-0863">Zinc-finger</keyword>
<dbReference type="OrthoDB" id="8062037at2759"/>
<dbReference type="EMBL" id="WUBL01000070">
    <property type="protein sequence ID" value="KAF2967304.1"/>
    <property type="molecule type" value="Genomic_DNA"/>
</dbReference>
<dbReference type="Pfam" id="PF13639">
    <property type="entry name" value="zf-RING_2"/>
    <property type="match status" value="1"/>
</dbReference>
<dbReference type="Gene3D" id="3.30.40.10">
    <property type="entry name" value="Zinc/RING finger domain, C3HC4 (zinc finger)"/>
    <property type="match status" value="1"/>
</dbReference>
<accession>A0A7C8IT02</accession>
<dbReference type="AlphaFoldDB" id="A0A7C8IT02"/>
<comment type="caution">
    <text evidence="3">The sequence shown here is derived from an EMBL/GenBank/DDBJ whole genome shotgun (WGS) entry which is preliminary data.</text>
</comment>
<evidence type="ECO:0000313" key="3">
    <source>
        <dbReference type="EMBL" id="KAF2967304.1"/>
    </source>
</evidence>
<feature type="domain" description="RING-type" evidence="2">
    <location>
        <begin position="84"/>
        <end position="147"/>
    </location>
</feature>
<keyword evidence="1" id="KW-0479">Metal-binding</keyword>
<gene>
    <name evidence="3" type="ORF">GQX73_g6268</name>
</gene>
<sequence>MSSDNNATQGLAVTNRNDFATAIIQDAMANPDGENSQQRQIGDASKVVTDIPMWSQLTPFITALHPVELEKLKVKSNIQVRLTCDICCIKHLRLPGWNDRLEPTNTADNSENICVLPCGHFFGDECIRNWVGQRHDDIDGATCPKCRFQLTHKECGHEITPAIVPSLCPFDPRDVASYVPGTSVHKLQLGQNISIIDDSYQGPLVPRGENYFNDVHKCYLCVLESDDEFGFHNIRGGRRPLGLRRFNTSDFRF</sequence>
<dbReference type="InterPro" id="IPR013083">
    <property type="entry name" value="Znf_RING/FYVE/PHD"/>
</dbReference>
<proteinExistence type="predicted"/>
<reference evidence="3 4" key="1">
    <citation type="submission" date="2019-12" db="EMBL/GenBank/DDBJ databases">
        <title>Draft genome sequence of the ascomycete Xylaria multiplex DSM 110363.</title>
        <authorList>
            <person name="Buettner E."/>
            <person name="Kellner H."/>
        </authorList>
    </citation>
    <scope>NUCLEOTIDE SEQUENCE [LARGE SCALE GENOMIC DNA]</scope>
    <source>
        <strain evidence="3 4">DSM 110363</strain>
    </source>
</reference>
<evidence type="ECO:0000256" key="1">
    <source>
        <dbReference type="PROSITE-ProRule" id="PRU00175"/>
    </source>
</evidence>
<organism evidence="3 4">
    <name type="scientific">Xylaria multiplex</name>
    <dbReference type="NCBI Taxonomy" id="323545"/>
    <lineage>
        <taxon>Eukaryota</taxon>
        <taxon>Fungi</taxon>
        <taxon>Dikarya</taxon>
        <taxon>Ascomycota</taxon>
        <taxon>Pezizomycotina</taxon>
        <taxon>Sordariomycetes</taxon>
        <taxon>Xylariomycetidae</taxon>
        <taxon>Xylariales</taxon>
        <taxon>Xylariaceae</taxon>
        <taxon>Xylaria</taxon>
    </lineage>
</organism>
<evidence type="ECO:0000259" key="2">
    <source>
        <dbReference type="PROSITE" id="PS50089"/>
    </source>
</evidence>
<evidence type="ECO:0000313" key="4">
    <source>
        <dbReference type="Proteomes" id="UP000481858"/>
    </source>
</evidence>
<keyword evidence="4" id="KW-1185">Reference proteome</keyword>
<dbReference type="Proteomes" id="UP000481858">
    <property type="component" value="Unassembled WGS sequence"/>
</dbReference>
<name>A0A7C8IT02_9PEZI</name>
<protein>
    <recommendedName>
        <fullName evidence="2">RING-type domain-containing protein</fullName>
    </recommendedName>
</protein>
<dbReference type="GO" id="GO:0008270">
    <property type="term" value="F:zinc ion binding"/>
    <property type="evidence" value="ECO:0007669"/>
    <property type="project" value="UniProtKB-KW"/>
</dbReference>
<dbReference type="InterPro" id="IPR001841">
    <property type="entry name" value="Znf_RING"/>
</dbReference>
<dbReference type="InParanoid" id="A0A7C8IT02"/>
<keyword evidence="1" id="KW-0862">Zinc</keyword>
<dbReference type="SUPFAM" id="SSF57850">
    <property type="entry name" value="RING/U-box"/>
    <property type="match status" value="1"/>
</dbReference>
<dbReference type="PROSITE" id="PS50089">
    <property type="entry name" value="ZF_RING_2"/>
    <property type="match status" value="1"/>
</dbReference>